<feature type="transmembrane region" description="Helical" evidence="1">
    <location>
        <begin position="9"/>
        <end position="31"/>
    </location>
</feature>
<feature type="transmembrane region" description="Helical" evidence="1">
    <location>
        <begin position="102"/>
        <end position="120"/>
    </location>
</feature>
<evidence type="ECO:0000313" key="2">
    <source>
        <dbReference type="EMBL" id="OHA20365.1"/>
    </source>
</evidence>
<dbReference type="AlphaFoldDB" id="A0A1G2M8Y0"/>
<name>A0A1G2M8Y0_9BACT</name>
<feature type="transmembrane region" description="Helical" evidence="1">
    <location>
        <begin position="245"/>
        <end position="265"/>
    </location>
</feature>
<evidence type="ECO:0000256" key="1">
    <source>
        <dbReference type="SAM" id="Phobius"/>
    </source>
</evidence>
<protein>
    <recommendedName>
        <fullName evidence="4">Glycosyltransferase RgtA/B/C/D-like domain-containing protein</fullName>
    </recommendedName>
</protein>
<feature type="transmembrane region" description="Helical" evidence="1">
    <location>
        <begin position="216"/>
        <end position="238"/>
    </location>
</feature>
<feature type="transmembrane region" description="Helical" evidence="1">
    <location>
        <begin position="355"/>
        <end position="374"/>
    </location>
</feature>
<feature type="transmembrane region" description="Helical" evidence="1">
    <location>
        <begin position="322"/>
        <end position="343"/>
    </location>
</feature>
<organism evidence="2 3">
    <name type="scientific">Candidatus Taylorbacteria bacterium RIFCSPHIGHO2_01_FULL_51_15</name>
    <dbReference type="NCBI Taxonomy" id="1802304"/>
    <lineage>
        <taxon>Bacteria</taxon>
        <taxon>Candidatus Tayloriibacteriota</taxon>
    </lineage>
</organism>
<feature type="transmembrane region" description="Helical" evidence="1">
    <location>
        <begin position="178"/>
        <end position="196"/>
    </location>
</feature>
<feature type="transmembrane region" description="Helical" evidence="1">
    <location>
        <begin position="381"/>
        <end position="402"/>
    </location>
</feature>
<dbReference type="EMBL" id="MHRI01000030">
    <property type="protein sequence ID" value="OHA20365.1"/>
    <property type="molecule type" value="Genomic_DNA"/>
</dbReference>
<dbReference type="Proteomes" id="UP000178121">
    <property type="component" value="Unassembled WGS sequence"/>
</dbReference>
<keyword evidence="1" id="KW-0812">Transmembrane</keyword>
<evidence type="ECO:0000313" key="3">
    <source>
        <dbReference type="Proteomes" id="UP000178121"/>
    </source>
</evidence>
<evidence type="ECO:0008006" key="4">
    <source>
        <dbReference type="Google" id="ProtNLM"/>
    </source>
</evidence>
<keyword evidence="1" id="KW-0472">Membrane</keyword>
<proteinExistence type="predicted"/>
<reference evidence="2 3" key="1">
    <citation type="journal article" date="2016" name="Nat. Commun.">
        <title>Thousands of microbial genomes shed light on interconnected biogeochemical processes in an aquifer system.</title>
        <authorList>
            <person name="Anantharaman K."/>
            <person name="Brown C.T."/>
            <person name="Hug L.A."/>
            <person name="Sharon I."/>
            <person name="Castelle C.J."/>
            <person name="Probst A.J."/>
            <person name="Thomas B.C."/>
            <person name="Singh A."/>
            <person name="Wilkins M.J."/>
            <person name="Karaoz U."/>
            <person name="Brodie E.L."/>
            <person name="Williams K.H."/>
            <person name="Hubbard S.S."/>
            <person name="Banfield J.F."/>
        </authorList>
    </citation>
    <scope>NUCLEOTIDE SEQUENCE [LARGE SCALE GENOMIC DNA]</scope>
</reference>
<accession>A0A1G2M8Y0</accession>
<comment type="caution">
    <text evidence="2">The sequence shown here is derived from an EMBL/GenBank/DDBJ whole genome shotgun (WGS) entry which is preliminary data.</text>
</comment>
<sequence length="598" mass="68142">MGCRKHQVALYGALLVGAIYIAPHLFFMASLGEAYRGIPMMRTSNEDFYLARVQEILDGHPGVGSPAFWEYKEGPPLSPPVGEFLYALPSLIFGISPTSTLLSSRFFLPALLFFLVYLLVRRLNEDEDTFASTLSAIAGGLLVTLGYDLVDYRAVWSFLNQTASPVHFLVWSRPINPVLGAILLFSFFLSLTSLVQGSPYRKWTIASASACFALMIGSYFFSWGIALSVITFLALTYLFLRKYRIVGDLSLIVLFTAILSSPYWYATWRAAQSPWYEASVFRNGLFYTHYPLLNKFLLAALLVFLLLALLEFLQKRRIGMPWGIKTWHTFSLAFLLGGLWVYSQQMVTGRTVWPYHFVQYTIPLSMVVITVSLFHTRKFLFYGWHTFVSAALLGSLLFAILLQGSVYEQSLSYYTRLQSKASLFDFLNRRERDCVVLVADRAAESYTLHGLIPAFTHCNTYNSNWGYSLMPDERIQHNYLVYLLMRGVTAEGVEAYVHNNEGDARGYLFSNWKGLYGIRDFPDFSDTVTEERLAKIPEIYRAFLEKDITQELRKYRLDYLLFEGKPTAELLQRLDISSSAPIFEEGGVFVYAFSRSSP</sequence>
<gene>
    <name evidence="2" type="ORF">A2849_01145</name>
</gene>
<feature type="transmembrane region" description="Helical" evidence="1">
    <location>
        <begin position="292"/>
        <end position="310"/>
    </location>
</feature>
<keyword evidence="1" id="KW-1133">Transmembrane helix</keyword>